<dbReference type="Proteomes" id="UP000178129">
    <property type="component" value="Unassembled WGS sequence"/>
</dbReference>
<name>A0A1E1LRA8_9HELO</name>
<dbReference type="AlphaFoldDB" id="A0A1E1LRA8"/>
<accession>A0A1E1LRA8</accession>
<dbReference type="InParanoid" id="A0A1E1LRA8"/>
<dbReference type="EMBL" id="FJUW01000080">
    <property type="protein sequence ID" value="CZT13035.1"/>
    <property type="molecule type" value="Genomic_DNA"/>
</dbReference>
<sequence>MDKHRSHIHIRDYNLHKGLAEIFTPDRHRATHLAEKVIRFSRFRGEELGRLQKLAIHRFHEDAVFDIRSETIDVPDEAVMTAYFPFFDELFFFGSLGGSRRFLLNVDLSRSEDQEPPFVFSQRPVLNVQDGIQSQIYELLIVRQRGETRYDRLRAALSLLLQGMCHAFLKLWHCKWDQCDEMWSEQGTGRAWQDMALAIEDATYDRQFLNLNMSLERLKTLAGALKVNPAKLKKEQLRKWRFEPKRLERELAIYTDKRKA</sequence>
<evidence type="ECO:0000313" key="1">
    <source>
        <dbReference type="EMBL" id="CZT13035.1"/>
    </source>
</evidence>
<organism evidence="1 2">
    <name type="scientific">Rhynchosporium graminicola</name>
    <dbReference type="NCBI Taxonomy" id="2792576"/>
    <lineage>
        <taxon>Eukaryota</taxon>
        <taxon>Fungi</taxon>
        <taxon>Dikarya</taxon>
        <taxon>Ascomycota</taxon>
        <taxon>Pezizomycotina</taxon>
        <taxon>Leotiomycetes</taxon>
        <taxon>Helotiales</taxon>
        <taxon>Ploettnerulaceae</taxon>
        <taxon>Rhynchosporium</taxon>
    </lineage>
</organism>
<keyword evidence="2" id="KW-1185">Reference proteome</keyword>
<proteinExistence type="predicted"/>
<gene>
    <name evidence="1" type="ORF">RCO7_04267</name>
</gene>
<comment type="caution">
    <text evidence="1">The sequence shown here is derived from an EMBL/GenBank/DDBJ whole genome shotgun (WGS) entry which is preliminary data.</text>
</comment>
<reference evidence="2" key="1">
    <citation type="submission" date="2016-03" db="EMBL/GenBank/DDBJ databases">
        <authorList>
            <person name="Ploux O."/>
        </authorList>
    </citation>
    <scope>NUCLEOTIDE SEQUENCE [LARGE SCALE GENOMIC DNA]</scope>
    <source>
        <strain evidence="2">UK7</strain>
    </source>
</reference>
<protein>
    <submittedName>
        <fullName evidence="1">Uncharacterized protein</fullName>
    </submittedName>
</protein>
<evidence type="ECO:0000313" key="2">
    <source>
        <dbReference type="Proteomes" id="UP000178129"/>
    </source>
</evidence>